<feature type="binding site" evidence="7">
    <location>
        <begin position="8"/>
        <end position="13"/>
    </location>
    <ligand>
        <name>substrate</name>
    </ligand>
</feature>
<dbReference type="InterPro" id="IPR002637">
    <property type="entry name" value="RdgB/HAM1"/>
</dbReference>
<dbReference type="Gene3D" id="3.90.950.10">
    <property type="match status" value="1"/>
</dbReference>
<dbReference type="HAMAP" id="MF_01405">
    <property type="entry name" value="Non_canon_purine_NTPase"/>
    <property type="match status" value="1"/>
</dbReference>
<keyword evidence="3 7" id="KW-0547">Nucleotide-binding</keyword>
<evidence type="ECO:0000256" key="1">
    <source>
        <dbReference type="ARBA" id="ARBA00008023"/>
    </source>
</evidence>
<dbReference type="PANTHER" id="PTHR11067">
    <property type="entry name" value="INOSINE TRIPHOSPHATE PYROPHOSPHATASE/HAM1 PROTEIN"/>
    <property type="match status" value="1"/>
</dbReference>
<feature type="binding site" evidence="7">
    <location>
        <position position="169"/>
    </location>
    <ligand>
        <name>substrate</name>
    </ligand>
</feature>
<keyword evidence="6 7" id="KW-0546">Nucleotide metabolism</keyword>
<feature type="binding site" evidence="7">
    <location>
        <position position="67"/>
    </location>
    <ligand>
        <name>substrate</name>
    </ligand>
</feature>
<dbReference type="EC" id="3.6.1.66" evidence="7"/>
<feature type="binding site" evidence="7">
    <location>
        <position position="66"/>
    </location>
    <ligand>
        <name>Mg(2+)</name>
        <dbReference type="ChEBI" id="CHEBI:18420"/>
    </ligand>
</feature>
<dbReference type="SUPFAM" id="SSF52972">
    <property type="entry name" value="ITPase-like"/>
    <property type="match status" value="1"/>
</dbReference>
<comment type="catalytic activity">
    <reaction evidence="7">
        <text>ITP + H2O = IMP + diphosphate + H(+)</text>
        <dbReference type="Rhea" id="RHEA:29399"/>
        <dbReference type="ChEBI" id="CHEBI:15377"/>
        <dbReference type="ChEBI" id="CHEBI:15378"/>
        <dbReference type="ChEBI" id="CHEBI:33019"/>
        <dbReference type="ChEBI" id="CHEBI:58053"/>
        <dbReference type="ChEBI" id="CHEBI:61402"/>
        <dbReference type="EC" id="3.6.1.66"/>
    </reaction>
</comment>
<evidence type="ECO:0000313" key="9">
    <source>
        <dbReference type="EMBL" id="MDA0138411.1"/>
    </source>
</evidence>
<dbReference type="EMBL" id="JAPCID010000015">
    <property type="protein sequence ID" value="MDA0138411.1"/>
    <property type="molecule type" value="Genomic_DNA"/>
</dbReference>
<comment type="function">
    <text evidence="7">Pyrophosphatase that catalyzes the hydrolysis of nucleoside triphosphates to their monophosphate derivatives, with a high preference for the non-canonical purine nucleotides XTP (xanthosine triphosphate), dITP (deoxyinosine triphosphate) and ITP. Seems to function as a house-cleaning enzyme that removes non-canonical purine nucleotides from the nucleotide pool, thus preventing their incorporation into DNA/RNA and avoiding chromosomal lesions.</text>
</comment>
<dbReference type="Pfam" id="PF01725">
    <property type="entry name" value="Ham1p_like"/>
    <property type="match status" value="1"/>
</dbReference>
<evidence type="ECO:0000256" key="6">
    <source>
        <dbReference type="ARBA" id="ARBA00023080"/>
    </source>
</evidence>
<comment type="caution">
    <text evidence="9">The sequence shown here is derived from an EMBL/GenBank/DDBJ whole genome shotgun (WGS) entry which is preliminary data.</text>
</comment>
<comment type="catalytic activity">
    <reaction evidence="7">
        <text>dITP + H2O = dIMP + diphosphate + H(+)</text>
        <dbReference type="Rhea" id="RHEA:28342"/>
        <dbReference type="ChEBI" id="CHEBI:15377"/>
        <dbReference type="ChEBI" id="CHEBI:15378"/>
        <dbReference type="ChEBI" id="CHEBI:33019"/>
        <dbReference type="ChEBI" id="CHEBI:61194"/>
        <dbReference type="ChEBI" id="CHEBI:61382"/>
        <dbReference type="EC" id="3.6.1.66"/>
    </reaction>
</comment>
<keyword evidence="10" id="KW-1185">Reference proteome</keyword>
<dbReference type="Proteomes" id="UP001147700">
    <property type="component" value="Unassembled WGS sequence"/>
</dbReference>
<evidence type="ECO:0000256" key="8">
    <source>
        <dbReference type="RuleBase" id="RU003781"/>
    </source>
</evidence>
<reference evidence="9" key="1">
    <citation type="submission" date="2022-10" db="EMBL/GenBank/DDBJ databases">
        <title>The WGS of Solirubrobacter sp. CPCC 204708.</title>
        <authorList>
            <person name="Jiang Z."/>
        </authorList>
    </citation>
    <scope>NUCLEOTIDE SEQUENCE</scope>
    <source>
        <strain evidence="9">CPCC 204708</strain>
    </source>
</reference>
<keyword evidence="4 7" id="KW-0378">Hydrolase</keyword>
<accession>A0ABT4RJ82</accession>
<organism evidence="9 10">
    <name type="scientific">Solirubrobacter deserti</name>
    <dbReference type="NCBI Taxonomy" id="2282478"/>
    <lineage>
        <taxon>Bacteria</taxon>
        <taxon>Bacillati</taxon>
        <taxon>Actinomycetota</taxon>
        <taxon>Thermoleophilia</taxon>
        <taxon>Solirubrobacterales</taxon>
        <taxon>Solirubrobacteraceae</taxon>
        <taxon>Solirubrobacter</taxon>
    </lineage>
</organism>
<proteinExistence type="inferred from homology"/>
<evidence type="ECO:0000313" key="10">
    <source>
        <dbReference type="Proteomes" id="UP001147700"/>
    </source>
</evidence>
<keyword evidence="5 7" id="KW-0460">Magnesium</keyword>
<feature type="binding site" evidence="7">
    <location>
        <position position="37"/>
    </location>
    <ligand>
        <name>Mg(2+)</name>
        <dbReference type="ChEBI" id="CHEBI:18420"/>
    </ligand>
</feature>
<comment type="subunit">
    <text evidence="7">Homodimer.</text>
</comment>
<dbReference type="PANTHER" id="PTHR11067:SF9">
    <property type="entry name" value="INOSINE TRIPHOSPHATE PYROPHOSPHATASE"/>
    <property type="match status" value="1"/>
</dbReference>
<evidence type="ECO:0000256" key="5">
    <source>
        <dbReference type="ARBA" id="ARBA00022842"/>
    </source>
</evidence>
<comment type="similarity">
    <text evidence="1 7 8">Belongs to the HAM1 NTPase family.</text>
</comment>
<name>A0ABT4RJ82_9ACTN</name>
<dbReference type="InterPro" id="IPR020922">
    <property type="entry name" value="dITP/XTP_pyrophosphatase"/>
</dbReference>
<sequence length="191" mass="20204">MTAIVLATRNAHKVREFERLLPGVDIAPLPESAPTPEETGSTYAENALIKARSAAQATGEPSFADDSGIEAEALDWRPGVYTARFAGPNATDGENLAKLHREAPAGSRARYVCVIAFAAPDGREELFEGTCEGTLAQEPAGGGGFGYDPLFVPVEFPDRTMAALTDDEKDSISHRGKAARAMAAWLEGRGA</sequence>
<protein>
    <recommendedName>
        <fullName evidence="7">dITP/XTP pyrophosphatase</fullName>
        <ecNumber evidence="7">3.6.1.66</ecNumber>
    </recommendedName>
    <alternativeName>
        <fullName evidence="7">Non-canonical purine NTP pyrophosphatase</fullName>
    </alternativeName>
    <alternativeName>
        <fullName evidence="7">Non-standard purine NTP pyrophosphatase</fullName>
    </alternativeName>
    <alternativeName>
        <fullName evidence="7">Nucleoside-triphosphate diphosphatase</fullName>
    </alternativeName>
    <alternativeName>
        <fullName evidence="7">Nucleoside-triphosphate pyrophosphatase</fullName>
        <shortName evidence="7">NTPase</shortName>
    </alternativeName>
</protein>
<feature type="binding site" evidence="7">
    <location>
        <begin position="174"/>
        <end position="175"/>
    </location>
    <ligand>
        <name>substrate</name>
    </ligand>
</feature>
<gene>
    <name evidence="9" type="primary">rdgB</name>
    <name evidence="9" type="ORF">OJ962_12990</name>
</gene>
<evidence type="ECO:0000256" key="2">
    <source>
        <dbReference type="ARBA" id="ARBA00022723"/>
    </source>
</evidence>
<evidence type="ECO:0000256" key="7">
    <source>
        <dbReference type="HAMAP-Rule" id="MF_01405"/>
    </source>
</evidence>
<keyword evidence="2 7" id="KW-0479">Metal-binding</keyword>
<evidence type="ECO:0000256" key="4">
    <source>
        <dbReference type="ARBA" id="ARBA00022801"/>
    </source>
</evidence>
<evidence type="ECO:0000256" key="3">
    <source>
        <dbReference type="ARBA" id="ARBA00022741"/>
    </source>
</evidence>
<comment type="catalytic activity">
    <reaction evidence="7">
        <text>XTP + H2O = XMP + diphosphate + H(+)</text>
        <dbReference type="Rhea" id="RHEA:28610"/>
        <dbReference type="ChEBI" id="CHEBI:15377"/>
        <dbReference type="ChEBI" id="CHEBI:15378"/>
        <dbReference type="ChEBI" id="CHEBI:33019"/>
        <dbReference type="ChEBI" id="CHEBI:57464"/>
        <dbReference type="ChEBI" id="CHEBI:61314"/>
        <dbReference type="EC" id="3.6.1.66"/>
    </reaction>
</comment>
<feature type="active site" description="Proton acceptor" evidence="7">
    <location>
        <position position="66"/>
    </location>
</feature>
<dbReference type="CDD" id="cd00515">
    <property type="entry name" value="HAM1"/>
    <property type="match status" value="1"/>
</dbReference>
<dbReference type="NCBIfam" id="TIGR00042">
    <property type="entry name" value="RdgB/HAM1 family non-canonical purine NTP pyrophosphatase"/>
    <property type="match status" value="1"/>
</dbReference>
<dbReference type="RefSeq" id="WP_202957835.1">
    <property type="nucleotide sequence ID" value="NZ_JAPCID010000015.1"/>
</dbReference>
<feature type="binding site" evidence="7">
    <location>
        <begin position="145"/>
        <end position="148"/>
    </location>
    <ligand>
        <name>substrate</name>
    </ligand>
</feature>
<dbReference type="InterPro" id="IPR029001">
    <property type="entry name" value="ITPase-like_fam"/>
</dbReference>
<comment type="cofactor">
    <cofactor evidence="7">
        <name>Mg(2+)</name>
        <dbReference type="ChEBI" id="CHEBI:18420"/>
    </cofactor>
    <text evidence="7">Binds 1 Mg(2+) ion per subunit.</text>
</comment>